<evidence type="ECO:0000313" key="5">
    <source>
        <dbReference type="EMBL" id="OGZ02234.1"/>
    </source>
</evidence>
<name>A0A1G2CLF6_9BACT</name>
<evidence type="ECO:0000256" key="2">
    <source>
        <dbReference type="ARBA" id="ARBA00022448"/>
    </source>
</evidence>
<keyword evidence="4" id="KW-0472">Membrane</keyword>
<keyword evidence="3" id="KW-0732">Signal</keyword>
<proteinExistence type="inferred from homology"/>
<dbReference type="InterPro" id="IPR006059">
    <property type="entry name" value="SBP"/>
</dbReference>
<evidence type="ECO:0000256" key="3">
    <source>
        <dbReference type="ARBA" id="ARBA00022729"/>
    </source>
</evidence>
<dbReference type="GO" id="GO:0042956">
    <property type="term" value="P:maltodextrin transmembrane transport"/>
    <property type="evidence" value="ECO:0007669"/>
    <property type="project" value="TreeGrafter"/>
</dbReference>
<evidence type="ECO:0000256" key="1">
    <source>
        <dbReference type="ARBA" id="ARBA00008520"/>
    </source>
</evidence>
<dbReference type="GO" id="GO:1901982">
    <property type="term" value="F:maltose binding"/>
    <property type="evidence" value="ECO:0007669"/>
    <property type="project" value="TreeGrafter"/>
</dbReference>
<comment type="similarity">
    <text evidence="1">Belongs to the bacterial solute-binding protein 1 family.</text>
</comment>
<sequence>MSNSRLAIISLSIVLIVSLFGAFYFFRRADLGAKTPLTFWGVYDDAESFSSAIAGFQKLYPNISVNYVKKDETTYESDLLNALALDEAPDIIMIHNSWLPKYANKLASAPDTAVSIKTLRDSFPGVVEQDFTASGKIFALPLNLDTLALFYNKKLFNSQNIAFPPATWDEFSDDSAKLKKINQAGKIERAGAAFGGSADSINRESDILSLLMLQSGAAMVKDDFSEASFFHSGENGQYPGQNALNFYVSFANPKSSNYTWNDNLHYSIDAFSEGSAAMMINYSHKINEVKTKNPFLDFGVAPVPQLKGADIQVNYPDYWGAAVLSKSKNTSASWTFTSYLSLNLDAANSYFQTTKRPPALRSLISSCQNDPDIGSFCSQSLSARSWPKIDNNKIDIIFSDMIKSILSGKLSSSDALRQAEDNVTLLMKQL</sequence>
<keyword evidence="4" id="KW-0812">Transmembrane</keyword>
<evidence type="ECO:0008006" key="7">
    <source>
        <dbReference type="Google" id="ProtNLM"/>
    </source>
</evidence>
<keyword evidence="2" id="KW-0813">Transport</keyword>
<keyword evidence="4" id="KW-1133">Transmembrane helix</keyword>
<organism evidence="5 6">
    <name type="scientific">Candidatus Liptonbacteria bacterium RIFOXYB1_FULL_36_10</name>
    <dbReference type="NCBI Taxonomy" id="1798654"/>
    <lineage>
        <taxon>Bacteria</taxon>
        <taxon>Candidatus Liptoniibacteriota</taxon>
    </lineage>
</organism>
<dbReference type="PANTHER" id="PTHR30061:SF50">
    <property type="entry name" value="MALTOSE_MALTODEXTRIN-BINDING PERIPLASMIC PROTEIN"/>
    <property type="match status" value="1"/>
</dbReference>
<dbReference type="GO" id="GO:0015768">
    <property type="term" value="P:maltose transport"/>
    <property type="evidence" value="ECO:0007669"/>
    <property type="project" value="TreeGrafter"/>
</dbReference>
<evidence type="ECO:0000256" key="4">
    <source>
        <dbReference type="SAM" id="Phobius"/>
    </source>
</evidence>
<evidence type="ECO:0000313" key="6">
    <source>
        <dbReference type="Proteomes" id="UP000178599"/>
    </source>
</evidence>
<comment type="caution">
    <text evidence="5">The sequence shown here is derived from an EMBL/GenBank/DDBJ whole genome shotgun (WGS) entry which is preliminary data.</text>
</comment>
<dbReference type="SUPFAM" id="SSF53850">
    <property type="entry name" value="Periplasmic binding protein-like II"/>
    <property type="match status" value="1"/>
</dbReference>
<accession>A0A1G2CLF6</accession>
<protein>
    <recommendedName>
        <fullName evidence="7">ABC transporter substrate-binding protein</fullName>
    </recommendedName>
</protein>
<dbReference type="EMBL" id="MHLE01000038">
    <property type="protein sequence ID" value="OGZ02234.1"/>
    <property type="molecule type" value="Genomic_DNA"/>
</dbReference>
<gene>
    <name evidence="5" type="ORF">A2390_00910</name>
</gene>
<dbReference type="Gene3D" id="3.40.190.10">
    <property type="entry name" value="Periplasmic binding protein-like II"/>
    <property type="match status" value="1"/>
</dbReference>
<dbReference type="Proteomes" id="UP000178599">
    <property type="component" value="Unassembled WGS sequence"/>
</dbReference>
<dbReference type="PANTHER" id="PTHR30061">
    <property type="entry name" value="MALTOSE-BINDING PERIPLASMIC PROTEIN"/>
    <property type="match status" value="1"/>
</dbReference>
<dbReference type="Pfam" id="PF13416">
    <property type="entry name" value="SBP_bac_8"/>
    <property type="match status" value="1"/>
</dbReference>
<dbReference type="AlphaFoldDB" id="A0A1G2CLF6"/>
<reference evidence="5 6" key="1">
    <citation type="journal article" date="2016" name="Nat. Commun.">
        <title>Thousands of microbial genomes shed light on interconnected biogeochemical processes in an aquifer system.</title>
        <authorList>
            <person name="Anantharaman K."/>
            <person name="Brown C.T."/>
            <person name="Hug L.A."/>
            <person name="Sharon I."/>
            <person name="Castelle C.J."/>
            <person name="Probst A.J."/>
            <person name="Thomas B.C."/>
            <person name="Singh A."/>
            <person name="Wilkins M.J."/>
            <person name="Karaoz U."/>
            <person name="Brodie E.L."/>
            <person name="Williams K.H."/>
            <person name="Hubbard S.S."/>
            <person name="Banfield J.F."/>
        </authorList>
    </citation>
    <scope>NUCLEOTIDE SEQUENCE [LARGE SCALE GENOMIC DNA]</scope>
</reference>
<feature type="transmembrane region" description="Helical" evidence="4">
    <location>
        <begin position="6"/>
        <end position="26"/>
    </location>
</feature>
<dbReference type="GO" id="GO:0055052">
    <property type="term" value="C:ATP-binding cassette (ABC) transporter complex, substrate-binding subunit-containing"/>
    <property type="evidence" value="ECO:0007669"/>
    <property type="project" value="TreeGrafter"/>
</dbReference>